<sequence length="44" mass="4863">ITNALVEDILSASDEEILAEAKEDYDDPAEARALYKKALIEVAR</sequence>
<name>A0A0F8Y747_9ZZZZ</name>
<accession>A0A0F8Y747</accession>
<comment type="caution">
    <text evidence="1">The sequence shown here is derived from an EMBL/GenBank/DDBJ whole genome shotgun (WGS) entry which is preliminary data.</text>
</comment>
<protein>
    <submittedName>
        <fullName evidence="1">Uncharacterized protein</fullName>
    </submittedName>
</protein>
<proteinExistence type="predicted"/>
<organism evidence="1">
    <name type="scientific">marine sediment metagenome</name>
    <dbReference type="NCBI Taxonomy" id="412755"/>
    <lineage>
        <taxon>unclassified sequences</taxon>
        <taxon>metagenomes</taxon>
        <taxon>ecological metagenomes</taxon>
    </lineage>
</organism>
<dbReference type="AlphaFoldDB" id="A0A0F8Y747"/>
<gene>
    <name evidence="1" type="ORF">LCGC14_3129720</name>
</gene>
<reference evidence="1" key="1">
    <citation type="journal article" date="2015" name="Nature">
        <title>Complex archaea that bridge the gap between prokaryotes and eukaryotes.</title>
        <authorList>
            <person name="Spang A."/>
            <person name="Saw J.H."/>
            <person name="Jorgensen S.L."/>
            <person name="Zaremba-Niedzwiedzka K."/>
            <person name="Martijn J."/>
            <person name="Lind A.E."/>
            <person name="van Eijk R."/>
            <person name="Schleper C."/>
            <person name="Guy L."/>
            <person name="Ettema T.J."/>
        </authorList>
    </citation>
    <scope>NUCLEOTIDE SEQUENCE</scope>
</reference>
<dbReference type="EMBL" id="LAZR01068261">
    <property type="protein sequence ID" value="KKK49969.1"/>
    <property type="molecule type" value="Genomic_DNA"/>
</dbReference>
<feature type="non-terminal residue" evidence="1">
    <location>
        <position position="1"/>
    </location>
</feature>
<evidence type="ECO:0000313" key="1">
    <source>
        <dbReference type="EMBL" id="KKK49969.1"/>
    </source>
</evidence>